<dbReference type="InterPro" id="IPR026444">
    <property type="entry name" value="Secre_tail"/>
</dbReference>
<sequence>MKRKLLFCLSANNRPRALSWSLLLLTLVTLLMSPKIMANDIIEGSDGGEISGESFKFCVGDNYPDHVSGVAVSGNSGENSQWVVTDETGKILGLPPNPEAVNFDGAGVGTCFIWHLSYMNGLEGLEGGMNVSDLKGDYDFSNSVKVYRNQPDGGTLTGGPFEFYIDGTPDMVSGIAITGERSGKNSTFVITDEEGNILGIPPSLAAVEGVDFDGAGAGTCLIWHLRYEDGLEGAEMGLNTNDLVGCYDLSNPIEVVRKEKMMVEAGELSGGPFYFCVDGTEDMVSGIGMSGDPMGTNSSFVITDDTGKILGLPPTLEAVEGVNFDGAGAGTCLIWYLRYEDGLEGAEMGMNANDLKGDFDLSNPIMVVRTKTDAGTLTGGPFEFYIDGTPDMVSGIAITGKRSGKNSTFVITDEAGNILGIPPSLAAVEGVDFDGAGAGTCLIWHLRYEDGLEGAEMGLNANDLVGCYDLSNPIEVVRKEKMMVEAGELSGGPFYFCVDGTEDMISGIGMSGDATGSNGSFVITDDTGKILGLPPTLEAVEGVNFDGAGAGTCLIWYLRYEDGLEGAEMGLNANDLKGDFDLSNPIMVVRTKTDAGTLTGGPFEFYVDGTPDMVSGIAITGERSGKNSTFVITDEEGNILGIPPSLAAVEGVDFDGAGAGTCLIWHLRYEDGLEGAEMGLNANDLVGCYDLSNPIEVVRKEKMIVEAGELFGGPFYFCVDGTEDMVSGISMSGDAMGNNSSFVITDDTGKILGLPPTLEAVEGVNFDGAGAGTCLIWYLRYEDGLEGAEMGLNANDLKGDFDLSNPIMVVRTKTDAGTLTGGPFEFYVDGTPDMVSGIVITGERSGKNSTFVITDEEGNILGIPPSLAAVEGVDFDGAGAGTCLIWHLRYEDGLEGAEIGLNANDLVGCYDLSNPIEVVRKEVSEIETVSKAYPIPALDVLNVSLPDFTSRSVDVSIFDTAGNPVHSGVSQVEDKKISLNVQSVPGGLYLLRISQANGKTVTKKIVIK</sequence>
<comment type="caution">
    <text evidence="3">The sequence shown here is derived from an EMBL/GenBank/DDBJ whole genome shotgun (WGS) entry which is preliminary data.</text>
</comment>
<evidence type="ECO:0000256" key="1">
    <source>
        <dbReference type="ARBA" id="ARBA00022729"/>
    </source>
</evidence>
<dbReference type="Proteomes" id="UP000740413">
    <property type="component" value="Unassembled WGS sequence"/>
</dbReference>
<dbReference type="RefSeq" id="WP_214612940.1">
    <property type="nucleotide sequence ID" value="NZ_JACATN010000005.1"/>
</dbReference>
<keyword evidence="4" id="KW-1185">Reference proteome</keyword>
<dbReference type="EMBL" id="JACATN010000005">
    <property type="protein sequence ID" value="MBT2162955.1"/>
    <property type="molecule type" value="Genomic_DNA"/>
</dbReference>
<dbReference type="NCBIfam" id="TIGR04183">
    <property type="entry name" value="Por_Secre_tail"/>
    <property type="match status" value="1"/>
</dbReference>
<evidence type="ECO:0000259" key="2">
    <source>
        <dbReference type="Pfam" id="PF18962"/>
    </source>
</evidence>
<name>A0ABS5WJE4_9FLAO</name>
<keyword evidence="1" id="KW-0732">Signal</keyword>
<reference evidence="4" key="1">
    <citation type="submission" date="2023-07" db="EMBL/GenBank/DDBJ databases">
        <title>Zobellia barbeyronii sp. nov., a new marine flavobacterium, isolated from green and red algae.</title>
        <authorList>
            <person name="Nedashkovskaya O.I."/>
            <person name="Otstavnykh N."/>
            <person name="Zhukova N."/>
            <person name="Guzev K."/>
            <person name="Chausova V."/>
            <person name="Tekutyeva L."/>
            <person name="Mikhailov V."/>
            <person name="Isaeva M."/>
        </authorList>
    </citation>
    <scope>NUCLEOTIDE SEQUENCE [LARGE SCALE GENOMIC DNA]</scope>
    <source>
        <strain evidence="4">KMM 6746</strain>
    </source>
</reference>
<feature type="domain" description="Secretion system C-terminal sorting" evidence="2">
    <location>
        <begin position="933"/>
        <end position="1007"/>
    </location>
</feature>
<proteinExistence type="predicted"/>
<gene>
    <name evidence="3" type="ORF">HW347_16930</name>
</gene>
<evidence type="ECO:0000313" key="3">
    <source>
        <dbReference type="EMBL" id="MBT2162955.1"/>
    </source>
</evidence>
<evidence type="ECO:0000313" key="4">
    <source>
        <dbReference type="Proteomes" id="UP000740413"/>
    </source>
</evidence>
<accession>A0ABS5WJE4</accession>
<organism evidence="3 4">
    <name type="scientific">Zobellia barbeyronii</name>
    <dbReference type="NCBI Taxonomy" id="2748009"/>
    <lineage>
        <taxon>Bacteria</taxon>
        <taxon>Pseudomonadati</taxon>
        <taxon>Bacteroidota</taxon>
        <taxon>Flavobacteriia</taxon>
        <taxon>Flavobacteriales</taxon>
        <taxon>Flavobacteriaceae</taxon>
        <taxon>Zobellia</taxon>
    </lineage>
</organism>
<dbReference type="Pfam" id="PF18962">
    <property type="entry name" value="Por_Secre_tail"/>
    <property type="match status" value="1"/>
</dbReference>
<protein>
    <submittedName>
        <fullName evidence="3">T9SS type A sorting domain-containing protein</fullName>
    </submittedName>
</protein>